<gene>
    <name evidence="1" type="ORF">GCM10008018_08850</name>
</gene>
<reference evidence="2" key="1">
    <citation type="journal article" date="2019" name="Int. J. Syst. Evol. Microbiol.">
        <title>The Global Catalogue of Microorganisms (GCM) 10K type strain sequencing project: providing services to taxonomists for standard genome sequencing and annotation.</title>
        <authorList>
            <consortium name="The Broad Institute Genomics Platform"/>
            <consortium name="The Broad Institute Genome Sequencing Center for Infectious Disease"/>
            <person name="Wu L."/>
            <person name="Ma J."/>
        </authorList>
    </citation>
    <scope>NUCLEOTIDE SEQUENCE [LARGE SCALE GENOMIC DNA]</scope>
    <source>
        <strain evidence="2">CGMCC 1.15043</strain>
    </source>
</reference>
<dbReference type="Proteomes" id="UP000615455">
    <property type="component" value="Unassembled WGS sequence"/>
</dbReference>
<evidence type="ECO:0000313" key="1">
    <source>
        <dbReference type="EMBL" id="GGI44789.1"/>
    </source>
</evidence>
<sequence>MELNDVAFAVGSGLDLSKDGNIILTSQFKLPKRSISGESGQNYFTARASGKDLEVSVIPVPI</sequence>
<comment type="caution">
    <text evidence="1">The sequence shown here is derived from an EMBL/GenBank/DDBJ whole genome shotgun (WGS) entry which is preliminary data.</text>
</comment>
<name>A0ABQ2BPV4_9BACL</name>
<accession>A0ABQ2BPV4</accession>
<proteinExistence type="predicted"/>
<dbReference type="Gene3D" id="6.20.190.10">
    <property type="entry name" value="Nutrient germinant receptor protein C, domain 1"/>
    <property type="match status" value="1"/>
</dbReference>
<protein>
    <submittedName>
        <fullName evidence="1">Uncharacterized protein</fullName>
    </submittedName>
</protein>
<evidence type="ECO:0000313" key="2">
    <source>
        <dbReference type="Proteomes" id="UP000615455"/>
    </source>
</evidence>
<keyword evidence="2" id="KW-1185">Reference proteome</keyword>
<organism evidence="1 2">
    <name type="scientific">Paenibacillus marchantiophytorum</name>
    <dbReference type="NCBI Taxonomy" id="1619310"/>
    <lineage>
        <taxon>Bacteria</taxon>
        <taxon>Bacillati</taxon>
        <taxon>Bacillota</taxon>
        <taxon>Bacilli</taxon>
        <taxon>Bacillales</taxon>
        <taxon>Paenibacillaceae</taxon>
        <taxon>Paenibacillus</taxon>
    </lineage>
</organism>
<dbReference type="EMBL" id="BMHE01000003">
    <property type="protein sequence ID" value="GGI44789.1"/>
    <property type="molecule type" value="Genomic_DNA"/>
</dbReference>